<dbReference type="AlphaFoldDB" id="A0A829YNI0"/>
<accession>A0A829YNI0</accession>
<organism evidence="6 7">
    <name type="scientific">Steroidobacter agaridevorans</name>
    <dbReference type="NCBI Taxonomy" id="2695856"/>
    <lineage>
        <taxon>Bacteria</taxon>
        <taxon>Pseudomonadati</taxon>
        <taxon>Pseudomonadota</taxon>
        <taxon>Gammaproteobacteria</taxon>
        <taxon>Steroidobacterales</taxon>
        <taxon>Steroidobacteraceae</taxon>
        <taxon>Steroidobacter</taxon>
    </lineage>
</organism>
<evidence type="ECO:0000259" key="5">
    <source>
        <dbReference type="PROSITE" id="PS51898"/>
    </source>
</evidence>
<dbReference type="PROSITE" id="PS51898">
    <property type="entry name" value="TYR_RECOMBINASE"/>
    <property type="match status" value="1"/>
</dbReference>
<evidence type="ECO:0000256" key="1">
    <source>
        <dbReference type="ARBA" id="ARBA00008857"/>
    </source>
</evidence>
<dbReference type="InterPro" id="IPR038488">
    <property type="entry name" value="Integrase_DNA-bd_sf"/>
</dbReference>
<dbReference type="InterPro" id="IPR013762">
    <property type="entry name" value="Integrase-like_cat_sf"/>
</dbReference>
<sequence>MPAKKRFTPTWLKSLLDSRPAEDTTYSEAGRVGFILRHRTGGALVWLVRYQRNGKPVWLTLGEYPAMTLDQAHEAHAEVRKQLAQGLDPKVERERLRIEHQRQEEARQLTEAVTVRNVIAEWAWHHARRHRKRPREAIRLLRVHLLQAPVKDKPASDITKRDLVLIIDKILARGSTVMANRVRDLTAQVFNFAAMRDLIPSSPAAGLLKKPGGQEHAKERSLNRDEIGRFWLGLDDAKTKISLPIRLALKLILVTAQRPGEIAQAKFNDIDVAQRLWRIGDNKSERPHVVPLTDLAIEIIEELRRLANGRPYLLPSVHSTLKPAEPISERALSRALRNNQVDEKLFGCEPFTPHDLRRTAATHMTTLGIQRLHVGKVLNHSEGGDVTAVYDRYGYWDEKQRALATWEAELRSIIDGKPSKIVPIARASGSGQ</sequence>
<dbReference type="CDD" id="cd00801">
    <property type="entry name" value="INT_P4_C"/>
    <property type="match status" value="1"/>
</dbReference>
<evidence type="ECO:0000313" key="7">
    <source>
        <dbReference type="Proteomes" id="UP000445000"/>
    </source>
</evidence>
<keyword evidence="3" id="KW-0238">DNA-binding</keyword>
<dbReference type="InterPro" id="IPR025166">
    <property type="entry name" value="Integrase_DNA_bind_dom"/>
</dbReference>
<dbReference type="RefSeq" id="WP_161816591.1">
    <property type="nucleotide sequence ID" value="NZ_BLJN01000015.1"/>
</dbReference>
<proteinExistence type="inferred from homology"/>
<dbReference type="Pfam" id="PF13356">
    <property type="entry name" value="Arm-DNA-bind_3"/>
    <property type="match status" value="1"/>
</dbReference>
<dbReference type="Gene3D" id="1.10.150.130">
    <property type="match status" value="1"/>
</dbReference>
<dbReference type="GO" id="GO:0006310">
    <property type="term" value="P:DNA recombination"/>
    <property type="evidence" value="ECO:0007669"/>
    <property type="project" value="UniProtKB-KW"/>
</dbReference>
<dbReference type="Proteomes" id="UP000445000">
    <property type="component" value="Unassembled WGS sequence"/>
</dbReference>
<keyword evidence="2" id="KW-0229">DNA integration</keyword>
<dbReference type="InterPro" id="IPR011010">
    <property type="entry name" value="DNA_brk_join_enz"/>
</dbReference>
<dbReference type="GO" id="GO:0003677">
    <property type="term" value="F:DNA binding"/>
    <property type="evidence" value="ECO:0007669"/>
    <property type="project" value="UniProtKB-KW"/>
</dbReference>
<keyword evidence="7" id="KW-1185">Reference proteome</keyword>
<dbReference type="Pfam" id="PF00589">
    <property type="entry name" value="Phage_integrase"/>
    <property type="match status" value="1"/>
</dbReference>
<evidence type="ECO:0000256" key="2">
    <source>
        <dbReference type="ARBA" id="ARBA00022908"/>
    </source>
</evidence>
<dbReference type="PANTHER" id="PTHR30629">
    <property type="entry name" value="PROPHAGE INTEGRASE"/>
    <property type="match status" value="1"/>
</dbReference>
<dbReference type="Gene3D" id="1.10.443.10">
    <property type="entry name" value="Intergrase catalytic core"/>
    <property type="match status" value="1"/>
</dbReference>
<dbReference type="InterPro" id="IPR010998">
    <property type="entry name" value="Integrase_recombinase_N"/>
</dbReference>
<evidence type="ECO:0000313" key="6">
    <source>
        <dbReference type="EMBL" id="GFE85024.1"/>
    </source>
</evidence>
<evidence type="ECO:0000256" key="4">
    <source>
        <dbReference type="ARBA" id="ARBA00023172"/>
    </source>
</evidence>
<dbReference type="PANTHER" id="PTHR30629:SF2">
    <property type="entry name" value="PROPHAGE INTEGRASE INTS-RELATED"/>
    <property type="match status" value="1"/>
</dbReference>
<name>A0A829YNI0_9GAMM</name>
<dbReference type="Gene3D" id="3.30.160.390">
    <property type="entry name" value="Integrase, DNA-binding domain"/>
    <property type="match status" value="1"/>
</dbReference>
<dbReference type="InterPro" id="IPR053876">
    <property type="entry name" value="Phage_int_M"/>
</dbReference>
<dbReference type="EMBL" id="BLJN01000015">
    <property type="protein sequence ID" value="GFE85024.1"/>
    <property type="molecule type" value="Genomic_DNA"/>
</dbReference>
<gene>
    <name evidence="6" type="ORF">GCM10011487_70240</name>
</gene>
<keyword evidence="4" id="KW-0233">DNA recombination</keyword>
<comment type="caution">
    <text evidence="6">The sequence shown here is derived from an EMBL/GenBank/DDBJ whole genome shotgun (WGS) entry which is preliminary data.</text>
</comment>
<comment type="similarity">
    <text evidence="1">Belongs to the 'phage' integrase family.</text>
</comment>
<dbReference type="InterPro" id="IPR050808">
    <property type="entry name" value="Phage_Integrase"/>
</dbReference>
<reference evidence="7" key="1">
    <citation type="submission" date="2020-01" db="EMBL/GenBank/DDBJ databases">
        <title>'Steroidobacter agaridevorans' sp. nov., agar-degrading bacteria isolated from rhizosphere soils.</title>
        <authorList>
            <person name="Ikenaga M."/>
            <person name="Kataoka M."/>
            <person name="Murouchi A."/>
            <person name="Katsuragi S."/>
            <person name="Sakai M."/>
        </authorList>
    </citation>
    <scope>NUCLEOTIDE SEQUENCE [LARGE SCALE GENOMIC DNA]</scope>
    <source>
        <strain evidence="7">YU21-B</strain>
    </source>
</reference>
<dbReference type="Pfam" id="PF22022">
    <property type="entry name" value="Phage_int_M"/>
    <property type="match status" value="1"/>
</dbReference>
<protein>
    <submittedName>
        <fullName evidence="6">Integrase</fullName>
    </submittedName>
</protein>
<dbReference type="InterPro" id="IPR002104">
    <property type="entry name" value="Integrase_catalytic"/>
</dbReference>
<dbReference type="GO" id="GO:0015074">
    <property type="term" value="P:DNA integration"/>
    <property type="evidence" value="ECO:0007669"/>
    <property type="project" value="UniProtKB-KW"/>
</dbReference>
<evidence type="ECO:0000256" key="3">
    <source>
        <dbReference type="ARBA" id="ARBA00023125"/>
    </source>
</evidence>
<dbReference type="SUPFAM" id="SSF56349">
    <property type="entry name" value="DNA breaking-rejoining enzymes"/>
    <property type="match status" value="1"/>
</dbReference>
<feature type="domain" description="Tyr recombinase" evidence="5">
    <location>
        <begin position="217"/>
        <end position="404"/>
    </location>
</feature>